<organism evidence="2 3">
    <name type="scientific">Terrimonas rubra</name>
    <dbReference type="NCBI Taxonomy" id="1035890"/>
    <lineage>
        <taxon>Bacteria</taxon>
        <taxon>Pseudomonadati</taxon>
        <taxon>Bacteroidota</taxon>
        <taxon>Chitinophagia</taxon>
        <taxon>Chitinophagales</taxon>
        <taxon>Chitinophagaceae</taxon>
        <taxon>Terrimonas</taxon>
    </lineage>
</organism>
<comment type="caution">
    <text evidence="2">The sequence shown here is derived from an EMBL/GenBank/DDBJ whole genome shotgun (WGS) entry which is preliminary data.</text>
</comment>
<proteinExistence type="predicted"/>
<accession>A0ABW6A748</accession>
<evidence type="ECO:0008006" key="4">
    <source>
        <dbReference type="Google" id="ProtNLM"/>
    </source>
</evidence>
<keyword evidence="1" id="KW-1133">Transmembrane helix</keyword>
<dbReference type="EMBL" id="JBHUOZ010000003">
    <property type="protein sequence ID" value="MFD2919998.1"/>
    <property type="molecule type" value="Genomic_DNA"/>
</dbReference>
<feature type="transmembrane region" description="Helical" evidence="1">
    <location>
        <begin position="171"/>
        <end position="190"/>
    </location>
</feature>
<feature type="transmembrane region" description="Helical" evidence="1">
    <location>
        <begin position="130"/>
        <end position="150"/>
    </location>
</feature>
<feature type="transmembrane region" description="Helical" evidence="1">
    <location>
        <begin position="90"/>
        <end position="110"/>
    </location>
</feature>
<sequence>MLVKRIHYYSGLTLTIFIGLHLFNHCYSLLGAARHIEVMTILRQFYRNVFVETIIVMAVVTQVVSGLKLFMTGRKTAGSVFEKLQLWTGLYLALFLVIHLGAVFAGRLLLDLDTNFYFGVAGLNSFPANLFFIPYYGLAIIAFFGHIAALHYKKMKRSIAGMTPGVQAKCIMIFGICLSVGILYGLTNYFNGVDIPPAYKVLTGG</sequence>
<dbReference type="InterPro" id="IPR034804">
    <property type="entry name" value="SQR/QFR_C/D"/>
</dbReference>
<protein>
    <recommendedName>
        <fullName evidence="4">Succinate dehydrogenase / fumarate reductase cytochrome b subunit</fullName>
    </recommendedName>
</protein>
<reference evidence="3" key="1">
    <citation type="journal article" date="2019" name="Int. J. Syst. Evol. Microbiol.">
        <title>The Global Catalogue of Microorganisms (GCM) 10K type strain sequencing project: providing services to taxonomists for standard genome sequencing and annotation.</title>
        <authorList>
            <consortium name="The Broad Institute Genomics Platform"/>
            <consortium name="The Broad Institute Genome Sequencing Center for Infectious Disease"/>
            <person name="Wu L."/>
            <person name="Ma J."/>
        </authorList>
    </citation>
    <scope>NUCLEOTIDE SEQUENCE [LARGE SCALE GENOMIC DNA]</scope>
    <source>
        <strain evidence="3">KCTC 23299</strain>
    </source>
</reference>
<dbReference type="Proteomes" id="UP001597511">
    <property type="component" value="Unassembled WGS sequence"/>
</dbReference>
<keyword evidence="1" id="KW-0472">Membrane</keyword>
<name>A0ABW6A748_9BACT</name>
<evidence type="ECO:0000313" key="2">
    <source>
        <dbReference type="EMBL" id="MFD2919998.1"/>
    </source>
</evidence>
<keyword evidence="1" id="KW-0812">Transmembrane</keyword>
<dbReference type="RefSeq" id="WP_386097790.1">
    <property type="nucleotide sequence ID" value="NZ_JBHUOZ010000003.1"/>
</dbReference>
<evidence type="ECO:0000313" key="3">
    <source>
        <dbReference type="Proteomes" id="UP001597511"/>
    </source>
</evidence>
<dbReference type="SUPFAM" id="SSF81343">
    <property type="entry name" value="Fumarate reductase respiratory complex transmembrane subunits"/>
    <property type="match status" value="1"/>
</dbReference>
<feature type="transmembrane region" description="Helical" evidence="1">
    <location>
        <begin position="12"/>
        <end position="30"/>
    </location>
</feature>
<gene>
    <name evidence="2" type="ORF">ACFS6H_09785</name>
</gene>
<feature type="transmembrane region" description="Helical" evidence="1">
    <location>
        <begin position="50"/>
        <end position="70"/>
    </location>
</feature>
<keyword evidence="3" id="KW-1185">Reference proteome</keyword>
<evidence type="ECO:0000256" key="1">
    <source>
        <dbReference type="SAM" id="Phobius"/>
    </source>
</evidence>